<evidence type="ECO:0000256" key="5">
    <source>
        <dbReference type="ARBA" id="ARBA00023122"/>
    </source>
</evidence>
<dbReference type="PANTHER" id="PTHR12064:SF99">
    <property type="entry name" value="DUF21 DOMAIN PLANT PROTEIN"/>
    <property type="match status" value="1"/>
</dbReference>
<keyword evidence="6 8" id="KW-0472">Membrane</keyword>
<organism evidence="11 12">
    <name type="scientific">Acacia crassicarpa</name>
    <name type="common">northern wattle</name>
    <dbReference type="NCBI Taxonomy" id="499986"/>
    <lineage>
        <taxon>Eukaryota</taxon>
        <taxon>Viridiplantae</taxon>
        <taxon>Streptophyta</taxon>
        <taxon>Embryophyta</taxon>
        <taxon>Tracheophyta</taxon>
        <taxon>Spermatophyta</taxon>
        <taxon>Magnoliopsida</taxon>
        <taxon>eudicotyledons</taxon>
        <taxon>Gunneridae</taxon>
        <taxon>Pentapetalae</taxon>
        <taxon>rosids</taxon>
        <taxon>fabids</taxon>
        <taxon>Fabales</taxon>
        <taxon>Fabaceae</taxon>
        <taxon>Caesalpinioideae</taxon>
        <taxon>mimosoid clade</taxon>
        <taxon>Acacieae</taxon>
        <taxon>Acacia</taxon>
    </lineage>
</organism>
<dbReference type="Proteomes" id="UP001293593">
    <property type="component" value="Unassembled WGS sequence"/>
</dbReference>
<feature type="transmembrane region" description="Helical" evidence="9">
    <location>
        <begin position="96"/>
        <end position="116"/>
    </location>
</feature>
<comment type="subcellular location">
    <subcellularLocation>
        <location evidence="1">Membrane</location>
        <topology evidence="1">Multi-pass membrane protein</topology>
    </subcellularLocation>
</comment>
<evidence type="ECO:0000259" key="10">
    <source>
        <dbReference type="PROSITE" id="PS51846"/>
    </source>
</evidence>
<dbReference type="InterPro" id="IPR046342">
    <property type="entry name" value="CBS_dom_sf"/>
</dbReference>
<dbReference type="GO" id="GO:0016020">
    <property type="term" value="C:membrane"/>
    <property type="evidence" value="ECO:0007669"/>
    <property type="project" value="UniProtKB-SubCell"/>
</dbReference>
<protein>
    <recommendedName>
        <fullName evidence="10">CNNM transmembrane domain-containing protein</fullName>
    </recommendedName>
</protein>
<dbReference type="EMBL" id="JAWXYG010000001">
    <property type="protein sequence ID" value="KAK4283017.1"/>
    <property type="molecule type" value="Genomic_DNA"/>
</dbReference>
<dbReference type="GO" id="GO:0005737">
    <property type="term" value="C:cytoplasm"/>
    <property type="evidence" value="ECO:0007669"/>
    <property type="project" value="TreeGrafter"/>
</dbReference>
<dbReference type="CDD" id="cd04590">
    <property type="entry name" value="CBS_pair_CorC_HlyC_assoc"/>
    <property type="match status" value="1"/>
</dbReference>
<dbReference type="Pfam" id="PF01595">
    <property type="entry name" value="CNNM"/>
    <property type="match status" value="1"/>
</dbReference>
<keyword evidence="7" id="KW-0325">Glycoprotein</keyword>
<dbReference type="SUPFAM" id="SSF54631">
    <property type="entry name" value="CBS-domain pair"/>
    <property type="match status" value="1"/>
</dbReference>
<keyword evidence="3" id="KW-0677">Repeat</keyword>
<dbReference type="PANTHER" id="PTHR12064">
    <property type="entry name" value="METAL TRANSPORTER CNNM"/>
    <property type="match status" value="1"/>
</dbReference>
<accession>A0AAE1N577</accession>
<dbReference type="GO" id="GO:0010960">
    <property type="term" value="P:magnesium ion homeostasis"/>
    <property type="evidence" value="ECO:0007669"/>
    <property type="project" value="InterPro"/>
</dbReference>
<dbReference type="InterPro" id="IPR045095">
    <property type="entry name" value="ACDP"/>
</dbReference>
<reference evidence="11" key="1">
    <citation type="submission" date="2023-10" db="EMBL/GenBank/DDBJ databases">
        <title>Chromosome-level genome of the transformable northern wattle, Acacia crassicarpa.</title>
        <authorList>
            <person name="Massaro I."/>
            <person name="Sinha N.R."/>
            <person name="Poethig S."/>
            <person name="Leichty A.R."/>
        </authorList>
    </citation>
    <scope>NUCLEOTIDE SEQUENCE</scope>
    <source>
        <strain evidence="11">Acra3RX</strain>
        <tissue evidence="11">Leaf</tissue>
    </source>
</reference>
<feature type="transmembrane region" description="Helical" evidence="9">
    <location>
        <begin position="128"/>
        <end position="148"/>
    </location>
</feature>
<feature type="transmembrane region" description="Helical" evidence="9">
    <location>
        <begin position="12"/>
        <end position="38"/>
    </location>
</feature>
<dbReference type="PROSITE" id="PS51846">
    <property type="entry name" value="CNNM"/>
    <property type="match status" value="1"/>
</dbReference>
<evidence type="ECO:0000256" key="7">
    <source>
        <dbReference type="ARBA" id="ARBA00023180"/>
    </source>
</evidence>
<keyword evidence="12" id="KW-1185">Reference proteome</keyword>
<feature type="domain" description="CNNM transmembrane" evidence="10">
    <location>
        <begin position="9"/>
        <end position="192"/>
    </location>
</feature>
<evidence type="ECO:0000313" key="11">
    <source>
        <dbReference type="EMBL" id="KAK4283017.1"/>
    </source>
</evidence>
<evidence type="ECO:0000256" key="1">
    <source>
        <dbReference type="ARBA" id="ARBA00004141"/>
    </source>
</evidence>
<dbReference type="Gene3D" id="3.10.580.10">
    <property type="entry name" value="CBS-domain"/>
    <property type="match status" value="2"/>
</dbReference>
<gene>
    <name evidence="11" type="ORF">QN277_000021</name>
</gene>
<sequence length="465" mass="51697">MKEVEFPCCETKFWLIFVASLVLMLLAGIASGLALGLLSFTPVDLEVLIQAGRPNDSKNAARILPIVKNGHLVLCTILIGKSLAAEALPVVMDKILPAWVAVVGSAALVTIFVEIVPQAVAARHGLTLGAKMAPVVRILLLIFFPVSYPASKILDWTLGKEHSVLLRRSELKTFVDLHSNKAGKGGELSLHETSIISGAIDLTEKTAKDAMTPLSQVFSLDINSKLDMHTMTLITSKGHSRIPVHSGTPKSIIGLILVKNLVFCRPEDETPIKNMIIRKIPRVYENWPLYEMLTQFKKGHSHMAVVLKENKNRENTADQNTSTHTFLNVIRDKRSNRVQINEEYSPSFKMEENQGTSIYVSTLSSGDTKFHSATLNSVMQQDNESHEQLMQSWEHESMYVSQEEIASLPTFLDEEAVGIITMEDVMEQLLQGDILDETDEYIHVQRNIRINLKNSQSSRSSSTRG</sequence>
<evidence type="ECO:0000256" key="9">
    <source>
        <dbReference type="SAM" id="Phobius"/>
    </source>
</evidence>
<evidence type="ECO:0000256" key="4">
    <source>
        <dbReference type="ARBA" id="ARBA00022989"/>
    </source>
</evidence>
<keyword evidence="2 8" id="KW-0812">Transmembrane</keyword>
<evidence type="ECO:0000256" key="6">
    <source>
        <dbReference type="ARBA" id="ARBA00023136"/>
    </source>
</evidence>
<keyword evidence="4 8" id="KW-1133">Transmembrane helix</keyword>
<evidence type="ECO:0000256" key="3">
    <source>
        <dbReference type="ARBA" id="ARBA00022737"/>
    </source>
</evidence>
<comment type="caution">
    <text evidence="11">The sequence shown here is derived from an EMBL/GenBank/DDBJ whole genome shotgun (WGS) entry which is preliminary data.</text>
</comment>
<dbReference type="InterPro" id="IPR002550">
    <property type="entry name" value="CNNM"/>
</dbReference>
<proteinExistence type="predicted"/>
<dbReference type="InterPro" id="IPR044751">
    <property type="entry name" value="Ion_transp-like_CBS"/>
</dbReference>
<evidence type="ECO:0000256" key="8">
    <source>
        <dbReference type="PROSITE-ProRule" id="PRU01193"/>
    </source>
</evidence>
<evidence type="ECO:0000313" key="12">
    <source>
        <dbReference type="Proteomes" id="UP001293593"/>
    </source>
</evidence>
<dbReference type="GO" id="GO:0030026">
    <property type="term" value="P:intracellular manganese ion homeostasis"/>
    <property type="evidence" value="ECO:0007669"/>
    <property type="project" value="TreeGrafter"/>
</dbReference>
<evidence type="ECO:0000256" key="2">
    <source>
        <dbReference type="ARBA" id="ARBA00022692"/>
    </source>
</evidence>
<keyword evidence="5" id="KW-0129">CBS domain</keyword>
<name>A0AAE1N577_9FABA</name>
<dbReference type="AlphaFoldDB" id="A0AAE1N577"/>
<dbReference type="FunFam" id="3.10.580.10:FF:000015">
    <property type="entry name" value="DUF21 domain-containing protein"/>
    <property type="match status" value="1"/>
</dbReference>